<dbReference type="GO" id="GO:0003968">
    <property type="term" value="F:RNA-directed RNA polymerase activity"/>
    <property type="evidence" value="ECO:0007669"/>
    <property type="project" value="UniProtKB-KW"/>
</dbReference>
<sequence length="2776" mass="311630">MGFLQKKIKESSSRYPATAVMRNYLNSSPAYAYRVTEYNQGGRFFGGLYVTREPGREEKLFSMSKEGPKNDTMEFLFRELSLVMDRSGFVTQSDDLNIAMETSKSPDDKQVNVIITGTEEEVKQVDPDPVTKWLEEWSSSEPYFNFSNTEAPVMARWFPMDTVRVSTQDSAITAGGLKKYWRIPEDLVKGNFNDINIMPMRGFVYGRYDLEFKIVLQANPFQAGCIMLSLIPNPYGLTSYRVLGTPVLPPANDHTSFPADTYSSEKSYMDSTVAVQRPHVMMDVSAGGSGMLKLNYKYNKTLLHNFDFNSYSGSNPGVRGSYMAGLALHVMSSLVVGEGNENYFDARVFYRFVDSKLTGMTQLVNQRPGTLSGPILYNPQYRKEVWKNVKADRATAREKNVQYETQGAIMSAVAVAKGVVDVASDVIGVTEKIGTKTRKGFGARNRDKPNDVVSAVRNNPRPRANFNYASGTDDAVTLAMHWDELTEFFEIYKDEPKNFKDLCSITGLMTRIIWATTDLPGHTILHWKPQPTIKPNVSYHDYEGNVLDPPAMVASSMFTNYCGTIELYFQFVKTQFHKGAITVSMNFGRTATGDGLHSSYVKVLNVQECAGFKVTVPYIYDTPMQFTGGTSNSLTSLSWDPAEIYALVSDTEVTVSVLNELVAPGSVAPNIEVLVWMKGGSDFALTYPRQANNILVAPRIVGPSSGGRLNNLILNPVVRNYLGTNRAQPQMILDRGGKLLLMEPLAQFATQSDDDFRQLPFTENRQTTRGHMDFKDILKMPIKIISNYPVHARALVEMDYSGTKTTKEFQSYVNIPVAPISTSLVQFLDDSIYGAALAGITPPTGKYNHYGMTGLQQSIQHQICRMFGMYRGTINYTIVTEGHTDDTSPINYVYFPHDYALRQLQGPDGGATRVGSGAGSDLTWQGIPGMGTDLDLDSAFSSPYHGFIMPRINSTEKLSIPHSSVNNWLTMNRRLYSSLDKNNSQLSVSMPTMRENSEWFNGTLRIWSGSNFNLSVYVSAGDDVELGGFLGTPPCHNPYAAYAQQDTFRGAWATQGLDFNLKELTSKGWNSVVEISKYTLASVGMATLSSAFQEVPQVASVTGAILLFSVFGGLDSVSRFRNSLNTISDPQIKRAIMGSINQVGGITDDVKKLIDKGSDLVSVSEEAITGLTHHGVQAIETLIVEYFPKFSAVAGLKVKMWSIAQNLVHAALAQNWKNGAWAIFNIFVEFGLLDVSSWKSISSWKSMGPKLSDLIGSIMPEGFLTQADTAWTPLVEILATAVFGKLQVDNCGGFRMWATEIFKYQNYKNVSGMNGLMNIVRNLMRCISSLWDWATAVKDPNLAMYETLLKHDEELAKFMEEGNLYLSSFNNSDFKSKSNRIRFLHTILRALKLRLILLKINQPRVTGQLLAFCEKVLKKADEQKYLMKCDIVKEEPFVLCLSGGSNIGKSFSVLEISTQMLESINYKHSNSDVVFTIPSGVDFWNGYDDQPVVWYDDWCNFRDDQTARAHIGQLYALKTSAVFNVPRAELENKEQIASPKLVMLTTNNPFPRSSIFVEPTAVYRRRDLMVKMTLADGKGISDFSQEELAKYEHIRMQFYENPTQEKLEPAVHTFQEGMERIKKTYVEYNKKELINKETKYNILLRNVRTTKIDNVELKNPFELLETMEIEEEELMTTQRLERRVDELMLLLKPHFTSHPEGELPPSDDEIFATEGLQEVVTTIYNGVTSAIAKGKIYALEKTSNIREKIHAQYRKMDNFFYRCYDCSAKAAYNNMLVKCSSGEPHYFCVKCAMRQERHGEEVFCKYHNRPLTFDDYDWTQAVAAELLGNLVYTPENILSSIEFMFGDRAYSDKAKFMILTLIGANIALTYATVAATYAAKIFKIVYVKTPGSTFYVQGNDPEQLAGTSADHERIRLEKEAAWVPPVHGFMVEEVYKDDKPFPSSKISALAMDIYRKRPPTKTKYVCAHSLLCDTFHYADGQYHVSGFDEGSEFYELIIPDQKCEGRCVLLNIRFLRLMASKFETSGDVIEAYRLKDLFRITKSVPRFTIPRSYGRLRAMIDQTLSFTTKPWWETYISPIGDFFVKHGRTIGCMLTVGGMIWGFSKIAKKTWQLIMQLFGLDMDIQGFVDSDPDESKKSRDPRHPNGKGKNKNKGYRTQALNQSLDDKIDKACANYIILTTPSSKVGAWGMCNSVFLMPKHQLAILKGRDSIGITFPTRPQENFVHSVEKLIITEVPEKDLCLIRIDGCKPLFKDCRSLMNKRPSDVLKTEAVMVELDNRSGDITDVKTRIISRVSNTTATNPSGEEYRTDQGWLYDYQKKGACGSLLFVDDVNPILGMHVSGMESSGRGIGVDIYSDIYMVQAEYEFEDTDEDTRYYGDDCNLQYLASVPSDMAPFIPNKTALVPSLISKHFPYPSGHRPAILSSWDPDYNHTMSPIIHGIRKNGKPSVDFPRRVEDWAYTMVSDLVLSPTKVLRTPSVLTMEESITGLDLGNFEDDVVYFGALPLDTSAGWPYSTSRYQKEHGVSGTSKNGWIQVEYGPGGPTSCTVHPKLVEDHMTYMKMRASGIMAPNVFQDCLKDEKRVIAKALKEGGTRLISASNIEGSIALRRYTLDLTSYLKLNRIANGMAVGINPESAEWTILAQTVRRNGDNCFSLDFTNFGAGLNYSTGMRFAQLAQDFMTKFGSATDGYNTITTQLVRELMCSVHVADNLLYRTVCGSPSGAVVTVEMNSFVHLMYAAMSWCIIGEVWNTIHGYSHTTTTDLLYPFSSHILNINQ</sequence>
<dbReference type="InterPro" id="IPR000605">
    <property type="entry name" value="Helicase_SF3_ssDNA/RNA_vir"/>
</dbReference>
<dbReference type="SUPFAM" id="SSF88633">
    <property type="entry name" value="Positive stranded ssRNA viruses"/>
    <property type="match status" value="3"/>
</dbReference>
<keyword evidence="4" id="KW-0167">Capsid protein</keyword>
<reference evidence="16" key="1">
    <citation type="submission" date="2020-01" db="EMBL/GenBank/DDBJ databases">
        <title>Viral genomes from wild and zoo birds in China.</title>
        <authorList>
            <person name="He M.Y."/>
            <person name="Shan L.T."/>
            <person name="Zhang W."/>
            <person name="Yang X.S."/>
        </authorList>
    </citation>
    <scope>NUCLEOTIDE SEQUENCE</scope>
    <source>
        <strain evidence="16">Wftcra75pic2</strain>
    </source>
</reference>
<dbReference type="CDD" id="cd00205">
    <property type="entry name" value="rhv_like"/>
    <property type="match status" value="1"/>
</dbReference>
<feature type="region of interest" description="Disordered" evidence="14">
    <location>
        <begin position="2130"/>
        <end position="2156"/>
    </location>
</feature>
<dbReference type="GO" id="GO:0019028">
    <property type="term" value="C:viral capsid"/>
    <property type="evidence" value="ECO:0007669"/>
    <property type="project" value="UniProtKB-KW"/>
</dbReference>
<dbReference type="InterPro" id="IPR033703">
    <property type="entry name" value="Rhv-like"/>
</dbReference>
<evidence type="ECO:0000256" key="8">
    <source>
        <dbReference type="ARBA" id="ARBA00022741"/>
    </source>
</evidence>
<evidence type="ECO:0000256" key="1">
    <source>
        <dbReference type="ARBA" id="ARBA00004328"/>
    </source>
</evidence>
<dbReference type="GO" id="GO:0006351">
    <property type="term" value="P:DNA-templated transcription"/>
    <property type="evidence" value="ECO:0007669"/>
    <property type="project" value="InterPro"/>
</dbReference>
<keyword evidence="7" id="KW-0548">Nucleotidyltransferase</keyword>
<name>A0A6M9Z851_9VIRU</name>
<evidence type="ECO:0000256" key="4">
    <source>
        <dbReference type="ARBA" id="ARBA00022561"/>
    </source>
</evidence>
<evidence type="ECO:0000256" key="9">
    <source>
        <dbReference type="ARBA" id="ARBA00022801"/>
    </source>
</evidence>
<evidence type="ECO:0000256" key="7">
    <source>
        <dbReference type="ARBA" id="ARBA00022695"/>
    </source>
</evidence>
<evidence type="ECO:0000256" key="14">
    <source>
        <dbReference type="SAM" id="MobiDB-lite"/>
    </source>
</evidence>
<dbReference type="GO" id="GO:0008234">
    <property type="term" value="F:cysteine-type peptidase activity"/>
    <property type="evidence" value="ECO:0007669"/>
    <property type="project" value="UniProtKB-KW"/>
</dbReference>
<feature type="domain" description="SF3 helicase" evidence="15">
    <location>
        <begin position="1417"/>
        <end position="1587"/>
    </location>
</feature>
<keyword evidence="9" id="KW-0378">Hydrolase</keyword>
<dbReference type="Gene3D" id="3.30.70.270">
    <property type="match status" value="1"/>
</dbReference>
<evidence type="ECO:0000256" key="3">
    <source>
        <dbReference type="ARBA" id="ARBA00022484"/>
    </source>
</evidence>
<evidence type="ECO:0000256" key="6">
    <source>
        <dbReference type="ARBA" id="ARBA00022679"/>
    </source>
</evidence>
<dbReference type="PROSITE" id="PS51218">
    <property type="entry name" value="SF3_HELICASE_2"/>
    <property type="match status" value="1"/>
</dbReference>
<keyword evidence="5" id="KW-0645">Protease</keyword>
<evidence type="ECO:0000256" key="5">
    <source>
        <dbReference type="ARBA" id="ARBA00022670"/>
    </source>
</evidence>
<keyword evidence="11" id="KW-0067">ATP-binding</keyword>
<evidence type="ECO:0000256" key="13">
    <source>
        <dbReference type="ARBA" id="ARBA00022953"/>
    </source>
</evidence>
<evidence type="ECO:0000313" key="16">
    <source>
        <dbReference type="EMBL" id="QKN88975.1"/>
    </source>
</evidence>
<dbReference type="GO" id="GO:0005524">
    <property type="term" value="F:ATP binding"/>
    <property type="evidence" value="ECO:0007669"/>
    <property type="project" value="UniProtKB-KW"/>
</dbReference>
<dbReference type="GO" id="GO:0003724">
    <property type="term" value="F:RNA helicase activity"/>
    <property type="evidence" value="ECO:0007669"/>
    <property type="project" value="InterPro"/>
</dbReference>
<dbReference type="GO" id="GO:0003723">
    <property type="term" value="F:RNA binding"/>
    <property type="evidence" value="ECO:0007669"/>
    <property type="project" value="InterPro"/>
</dbReference>
<keyword evidence="13" id="KW-0693">Viral RNA replication</keyword>
<dbReference type="InterPro" id="IPR014759">
    <property type="entry name" value="Helicase_SF3_ssRNA_vir"/>
</dbReference>
<keyword evidence="8" id="KW-0547">Nucleotide-binding</keyword>
<protein>
    <recommendedName>
        <fullName evidence="2">Genome polyprotein</fullName>
    </recommendedName>
</protein>
<dbReference type="SUPFAM" id="SSF50494">
    <property type="entry name" value="Trypsin-like serine proteases"/>
    <property type="match status" value="1"/>
</dbReference>
<comment type="subcellular location">
    <subcellularLocation>
        <location evidence="1">Virion</location>
    </subcellularLocation>
</comment>
<dbReference type="CDD" id="cd23169">
    <property type="entry name" value="ps-ssRNAv-Picornavirales"/>
    <property type="match status" value="1"/>
</dbReference>
<dbReference type="InterPro" id="IPR009003">
    <property type="entry name" value="Peptidase_S1_PA"/>
</dbReference>
<feature type="compositionally biased region" description="Basic and acidic residues" evidence="14">
    <location>
        <begin position="2133"/>
        <end position="2143"/>
    </location>
</feature>
<dbReference type="Gene3D" id="2.60.120.20">
    <property type="match status" value="3"/>
</dbReference>
<dbReference type="InterPro" id="IPR043128">
    <property type="entry name" value="Rev_trsase/Diguanyl_cyclase"/>
</dbReference>
<dbReference type="GO" id="GO:0006508">
    <property type="term" value="P:proteolysis"/>
    <property type="evidence" value="ECO:0007669"/>
    <property type="project" value="UniProtKB-KW"/>
</dbReference>
<dbReference type="InterPro" id="IPR029053">
    <property type="entry name" value="Viral_coat"/>
</dbReference>
<evidence type="ECO:0000256" key="11">
    <source>
        <dbReference type="ARBA" id="ARBA00022840"/>
    </source>
</evidence>
<accession>A0A6M9Z851</accession>
<evidence type="ECO:0000259" key="15">
    <source>
        <dbReference type="PROSITE" id="PS51218"/>
    </source>
</evidence>
<organism evidence="16">
    <name type="scientific">Picornavirales sp</name>
    <dbReference type="NCBI Taxonomy" id="1955153"/>
    <lineage>
        <taxon>Viruses</taxon>
        <taxon>Riboviria</taxon>
        <taxon>Orthornavirae</taxon>
        <taxon>Pisuviricota</taxon>
        <taxon>Pisoniviricetes</taxon>
        <taxon>Picornavirales</taxon>
    </lineage>
</organism>
<proteinExistence type="predicted"/>
<evidence type="ECO:0000256" key="10">
    <source>
        <dbReference type="ARBA" id="ARBA00022807"/>
    </source>
</evidence>
<dbReference type="Pfam" id="PF00680">
    <property type="entry name" value="RdRP_1"/>
    <property type="match status" value="1"/>
</dbReference>
<keyword evidence="3" id="KW-0696">RNA-directed RNA polymerase</keyword>
<feature type="compositionally biased region" description="Basic residues" evidence="14">
    <location>
        <begin position="2144"/>
        <end position="2154"/>
    </location>
</feature>
<dbReference type="EMBL" id="MT138385">
    <property type="protein sequence ID" value="QKN88975.1"/>
    <property type="molecule type" value="Genomic_RNA"/>
</dbReference>
<evidence type="ECO:0000256" key="12">
    <source>
        <dbReference type="ARBA" id="ARBA00022844"/>
    </source>
</evidence>
<dbReference type="InterPro" id="IPR043502">
    <property type="entry name" value="DNA/RNA_pol_sf"/>
</dbReference>
<keyword evidence="10" id="KW-0788">Thiol protease</keyword>
<dbReference type="SUPFAM" id="SSF56672">
    <property type="entry name" value="DNA/RNA polymerases"/>
    <property type="match status" value="1"/>
</dbReference>
<keyword evidence="12" id="KW-0946">Virion</keyword>
<evidence type="ECO:0000256" key="2">
    <source>
        <dbReference type="ARBA" id="ARBA00020107"/>
    </source>
</evidence>
<dbReference type="InterPro" id="IPR001205">
    <property type="entry name" value="RNA-dir_pol_C"/>
</dbReference>
<dbReference type="Pfam" id="PF00910">
    <property type="entry name" value="RNA_helicase"/>
    <property type="match status" value="1"/>
</dbReference>
<keyword evidence="6" id="KW-0808">Transferase</keyword>